<evidence type="ECO:0000313" key="6">
    <source>
        <dbReference type="EMBL" id="MDG0809691.1"/>
    </source>
</evidence>
<dbReference type="InterPro" id="IPR038257">
    <property type="entry name" value="CRISPR-assoc_Cas3_HD_sf"/>
</dbReference>
<comment type="caution">
    <text evidence="6">The sequence shown here is derived from an EMBL/GenBank/DDBJ whole genome shotgun (WGS) entry which is preliminary data.</text>
</comment>
<keyword evidence="3" id="KW-0051">Antiviral defense</keyword>
<dbReference type="RefSeq" id="WP_277533093.1">
    <property type="nucleotide sequence ID" value="NZ_JAPDIA010000003.1"/>
</dbReference>
<feature type="region of interest" description="Disordered" evidence="4">
    <location>
        <begin position="30"/>
        <end position="52"/>
    </location>
</feature>
<evidence type="ECO:0000259" key="5">
    <source>
        <dbReference type="PROSITE" id="PS51643"/>
    </source>
</evidence>
<dbReference type="InterPro" id="IPR006483">
    <property type="entry name" value="CRISPR-assoc_Cas3_HD"/>
</dbReference>
<evidence type="ECO:0000256" key="3">
    <source>
        <dbReference type="ARBA" id="ARBA00023118"/>
    </source>
</evidence>
<evidence type="ECO:0000256" key="4">
    <source>
        <dbReference type="SAM" id="MobiDB-lite"/>
    </source>
</evidence>
<reference evidence="6" key="1">
    <citation type="submission" date="2022-10" db="EMBL/GenBank/DDBJ databases">
        <title>Comparative genomic analysis of Cohnella hashimotonis sp. nov., isolated from the International Space Station.</title>
        <authorList>
            <person name="Simpson A."/>
            <person name="Venkateswaran K."/>
        </authorList>
    </citation>
    <scope>NUCLEOTIDE SEQUENCE</scope>
    <source>
        <strain evidence="6">DSM 28161</strain>
    </source>
</reference>
<dbReference type="Gene3D" id="1.10.3210.30">
    <property type="match status" value="1"/>
</dbReference>
<dbReference type="EMBL" id="JAPDIA010000003">
    <property type="protein sequence ID" value="MDG0809691.1"/>
    <property type="molecule type" value="Genomic_DNA"/>
</dbReference>
<dbReference type="GO" id="GO:0016787">
    <property type="term" value="F:hydrolase activity"/>
    <property type="evidence" value="ECO:0007669"/>
    <property type="project" value="UniProtKB-KW"/>
</dbReference>
<dbReference type="GO" id="GO:0046872">
    <property type="term" value="F:metal ion binding"/>
    <property type="evidence" value="ECO:0007669"/>
    <property type="project" value="UniProtKB-KW"/>
</dbReference>
<keyword evidence="2" id="KW-0378">Hydrolase</keyword>
<dbReference type="AlphaFoldDB" id="A0A9X4KR90"/>
<keyword evidence="7" id="KW-1185">Reference proteome</keyword>
<keyword evidence="1" id="KW-0479">Metal-binding</keyword>
<dbReference type="PROSITE" id="PS51643">
    <property type="entry name" value="HD_CAS3"/>
    <property type="match status" value="1"/>
</dbReference>
<organism evidence="6 7">
    <name type="scientific">Cohnella rhizosphaerae</name>
    <dbReference type="NCBI Taxonomy" id="1457232"/>
    <lineage>
        <taxon>Bacteria</taxon>
        <taxon>Bacillati</taxon>
        <taxon>Bacillota</taxon>
        <taxon>Bacilli</taxon>
        <taxon>Bacillales</taxon>
        <taxon>Paenibacillaceae</taxon>
        <taxon>Cohnella</taxon>
    </lineage>
</organism>
<proteinExistence type="predicted"/>
<protein>
    <recommendedName>
        <fullName evidence="5">HD Cas3-type domain-containing protein</fullName>
    </recommendedName>
</protein>
<feature type="compositionally biased region" description="Basic and acidic residues" evidence="4">
    <location>
        <begin position="31"/>
        <end position="41"/>
    </location>
</feature>
<name>A0A9X4KR90_9BACL</name>
<evidence type="ECO:0000256" key="2">
    <source>
        <dbReference type="ARBA" id="ARBA00022801"/>
    </source>
</evidence>
<dbReference type="GO" id="GO:0051607">
    <property type="term" value="P:defense response to virus"/>
    <property type="evidence" value="ECO:0007669"/>
    <property type="project" value="UniProtKB-KW"/>
</dbReference>
<evidence type="ECO:0000313" key="7">
    <source>
        <dbReference type="Proteomes" id="UP001153404"/>
    </source>
</evidence>
<feature type="domain" description="HD Cas3-type" evidence="5">
    <location>
        <begin position="1"/>
        <end position="52"/>
    </location>
</feature>
<accession>A0A9X4KR90</accession>
<gene>
    <name evidence="6" type="ORF">OMP40_10295</name>
</gene>
<dbReference type="Proteomes" id="UP001153404">
    <property type="component" value="Unassembled WGS sequence"/>
</dbReference>
<evidence type="ECO:0000256" key="1">
    <source>
        <dbReference type="ARBA" id="ARBA00022723"/>
    </source>
</evidence>
<sequence>MKHIAGLAGLLHDMGKYTGEFKAYLEQAVAHPDRPPRRGSVDHSTAGGKVAV</sequence>